<gene>
    <name evidence="16" type="ORF">SAMN05444417_2369</name>
</gene>
<evidence type="ECO:0000259" key="15">
    <source>
        <dbReference type="Pfam" id="PF02737"/>
    </source>
</evidence>
<dbReference type="Gene3D" id="1.10.1040.50">
    <property type="match status" value="1"/>
</dbReference>
<dbReference type="InterPro" id="IPR001753">
    <property type="entry name" value="Enoyl-CoA_hydra/iso"/>
</dbReference>
<evidence type="ECO:0000256" key="13">
    <source>
        <dbReference type="SAM" id="MobiDB-lite"/>
    </source>
</evidence>
<dbReference type="SUPFAM" id="SSF48179">
    <property type="entry name" value="6-phosphogluconate dehydrogenase C-terminal domain-like"/>
    <property type="match status" value="2"/>
</dbReference>
<dbReference type="GO" id="GO:0070403">
    <property type="term" value="F:NAD+ binding"/>
    <property type="evidence" value="ECO:0007669"/>
    <property type="project" value="InterPro"/>
</dbReference>
<feature type="domain" description="3-hydroxyacyl-CoA dehydrogenase C-terminal" evidence="14">
    <location>
        <begin position="498"/>
        <end position="592"/>
    </location>
</feature>
<proteinExistence type="inferred from homology"/>
<keyword evidence="6" id="KW-0442">Lipid degradation</keyword>
<dbReference type="STRING" id="1447782.SAMN05444417_2369"/>
<evidence type="ECO:0000313" key="17">
    <source>
        <dbReference type="Proteomes" id="UP000184292"/>
    </source>
</evidence>
<protein>
    <recommendedName>
        <fullName evidence="4">enoyl-CoA hydratase</fullName>
        <ecNumber evidence="4">4.2.1.17</ecNumber>
    </recommendedName>
</protein>
<evidence type="ECO:0000256" key="2">
    <source>
        <dbReference type="ARBA" id="ARBA00007005"/>
    </source>
</evidence>
<dbReference type="Pfam" id="PF00378">
    <property type="entry name" value="ECH_1"/>
    <property type="match status" value="1"/>
</dbReference>
<dbReference type="InterPro" id="IPR006180">
    <property type="entry name" value="3-OHacyl-CoA_DH_CS"/>
</dbReference>
<dbReference type="EMBL" id="FQYO01000004">
    <property type="protein sequence ID" value="SHI98196.1"/>
    <property type="molecule type" value="Genomic_DNA"/>
</dbReference>
<name>A0A1M6FKK5_9RHOB</name>
<dbReference type="SUPFAM" id="SSF52096">
    <property type="entry name" value="ClpP/crotonase"/>
    <property type="match status" value="1"/>
</dbReference>
<keyword evidence="9" id="KW-0443">Lipid metabolism</keyword>
<dbReference type="RefSeq" id="WP_073330595.1">
    <property type="nucleotide sequence ID" value="NZ_FQYO01000004.1"/>
</dbReference>
<evidence type="ECO:0000256" key="11">
    <source>
        <dbReference type="ARBA" id="ARBA00023268"/>
    </source>
</evidence>
<dbReference type="InterPro" id="IPR006176">
    <property type="entry name" value="3-OHacyl-CoA_DH_NAD-bd"/>
</dbReference>
<dbReference type="Proteomes" id="UP000184292">
    <property type="component" value="Unassembled WGS sequence"/>
</dbReference>
<evidence type="ECO:0000256" key="5">
    <source>
        <dbReference type="ARBA" id="ARBA00022832"/>
    </source>
</evidence>
<keyword evidence="7" id="KW-0560">Oxidoreductase</keyword>
<dbReference type="OrthoDB" id="9771883at2"/>
<keyword evidence="5" id="KW-0276">Fatty acid metabolism</keyword>
<comment type="catalytic activity">
    <reaction evidence="12">
        <text>a (3S)-3-hydroxyacyl-CoA + NAD(+) = a 3-oxoacyl-CoA + NADH + H(+)</text>
        <dbReference type="Rhea" id="RHEA:22432"/>
        <dbReference type="ChEBI" id="CHEBI:15378"/>
        <dbReference type="ChEBI" id="CHEBI:57318"/>
        <dbReference type="ChEBI" id="CHEBI:57540"/>
        <dbReference type="ChEBI" id="CHEBI:57945"/>
        <dbReference type="ChEBI" id="CHEBI:90726"/>
        <dbReference type="EC" id="1.1.1.35"/>
    </reaction>
</comment>
<evidence type="ECO:0000259" key="14">
    <source>
        <dbReference type="Pfam" id="PF00725"/>
    </source>
</evidence>
<evidence type="ECO:0000256" key="10">
    <source>
        <dbReference type="ARBA" id="ARBA00023239"/>
    </source>
</evidence>
<dbReference type="GO" id="GO:0016509">
    <property type="term" value="F:long-chain (3S)-3-hydroxyacyl-CoA dehydrogenase (NAD+) activity"/>
    <property type="evidence" value="ECO:0007669"/>
    <property type="project" value="TreeGrafter"/>
</dbReference>
<dbReference type="GO" id="GO:0004300">
    <property type="term" value="F:enoyl-CoA hydratase activity"/>
    <property type="evidence" value="ECO:0007669"/>
    <property type="project" value="UniProtKB-EC"/>
</dbReference>
<sequence>MTRPVLDHLGATKLELGPAAGAEGHPWRRAEADGIVWLVLDREGSTTNTVSRGVIEALDEEIARLEGDTPRAVVLRSAKTGGFAAGADIGGFAEMSDEGAADLLRQGHAVLDRLEALSCPTIAVVHGAALGAGFEIALACDHRIAIDGASFGFPEVNLGLHPGLGGTVRLPALIDPLEAMTMMLTGKTAHTKRAKSLGIVDLVVEERHVLNAVRGVLDGDGPSRSKGLKARALQSGTARGLAARRMRAETEKKAPKAHYPAPHALIDLWEEHGDDPRAMQRAEIESFAALLSSEASRNLRRVFFLRQGLKAGAKGEDGIAHVHVIGGGEMGAEIAAWAAIRGKRVTLADLELAPLARAVKAAEKVCKDKHLTGPETRDALDRLMPDPNGYGLRRADLVVEAVPEDSELKAKIYAQAEAGMKDGAILASNTSSLRLAELRGSLQRPERFAGLHFFNPVSKMQLVEIVRHDGTENAVIDRLRAFCGVIDRLPVPVTDYPGFLVNRALTPYLMEAMVLMDEGVDKAVIDRAAIKFGMPMGPVALADQVGLDICLHVAESLKSSLDKPMPAISDRLRRKVEAGETGKKAGRGFYDWSDGTPRPDPQEGGPDDLTDRLILPMLDGCVECLRKGVARDEDEIDGAMIFATGFAPFRGGPMHYARARGTGKVRDRLAELADRHGPRFAPDPGWSDI</sequence>
<reference evidence="16 17" key="1">
    <citation type="submission" date="2016-11" db="EMBL/GenBank/DDBJ databases">
        <authorList>
            <person name="Jaros S."/>
            <person name="Januszkiewicz K."/>
            <person name="Wedrychowicz H."/>
        </authorList>
    </citation>
    <scope>NUCLEOTIDE SEQUENCE [LARGE SCALE GENOMIC DNA]</scope>
    <source>
        <strain evidence="16 17">DSM 100565</strain>
    </source>
</reference>
<evidence type="ECO:0000256" key="12">
    <source>
        <dbReference type="ARBA" id="ARBA00049556"/>
    </source>
</evidence>
<dbReference type="SUPFAM" id="SSF51735">
    <property type="entry name" value="NAD(P)-binding Rossmann-fold domains"/>
    <property type="match status" value="1"/>
</dbReference>
<evidence type="ECO:0000256" key="3">
    <source>
        <dbReference type="ARBA" id="ARBA00008750"/>
    </source>
</evidence>
<evidence type="ECO:0000256" key="9">
    <source>
        <dbReference type="ARBA" id="ARBA00023098"/>
    </source>
</evidence>
<evidence type="ECO:0000256" key="7">
    <source>
        <dbReference type="ARBA" id="ARBA00023002"/>
    </source>
</evidence>
<keyword evidence="8" id="KW-0520">NAD</keyword>
<dbReference type="PANTHER" id="PTHR43612:SF3">
    <property type="entry name" value="TRIFUNCTIONAL ENZYME SUBUNIT ALPHA, MITOCHONDRIAL"/>
    <property type="match status" value="1"/>
</dbReference>
<evidence type="ECO:0000256" key="4">
    <source>
        <dbReference type="ARBA" id="ARBA00012076"/>
    </source>
</evidence>
<accession>A0A1M6FKK5</accession>
<dbReference type="PANTHER" id="PTHR43612">
    <property type="entry name" value="TRIFUNCTIONAL ENZYME SUBUNIT ALPHA"/>
    <property type="match status" value="1"/>
</dbReference>
<dbReference type="InterPro" id="IPR008927">
    <property type="entry name" value="6-PGluconate_DH-like_C_sf"/>
</dbReference>
<evidence type="ECO:0000313" key="16">
    <source>
        <dbReference type="EMBL" id="SHI98196.1"/>
    </source>
</evidence>
<feature type="domain" description="3-hydroxyacyl-CoA dehydrogenase NAD binding" evidence="15">
    <location>
        <begin position="321"/>
        <end position="495"/>
    </location>
</feature>
<evidence type="ECO:0000256" key="8">
    <source>
        <dbReference type="ARBA" id="ARBA00023027"/>
    </source>
</evidence>
<keyword evidence="17" id="KW-1185">Reference proteome</keyword>
<comment type="similarity">
    <text evidence="2">In the central section; belongs to the 3-hydroxyacyl-CoA dehydrogenase family.</text>
</comment>
<evidence type="ECO:0000256" key="6">
    <source>
        <dbReference type="ARBA" id="ARBA00022963"/>
    </source>
</evidence>
<dbReference type="AlphaFoldDB" id="A0A1M6FKK5"/>
<comment type="similarity">
    <text evidence="3">In the N-terminal section; belongs to the enoyl-CoA hydratase/isomerase family.</text>
</comment>
<dbReference type="Gene3D" id="3.40.50.720">
    <property type="entry name" value="NAD(P)-binding Rossmann-like Domain"/>
    <property type="match status" value="1"/>
</dbReference>
<dbReference type="InterPro" id="IPR006108">
    <property type="entry name" value="3HC_DH_C"/>
</dbReference>
<comment type="pathway">
    <text evidence="1">Lipid metabolism; fatty acid beta-oxidation.</text>
</comment>
<dbReference type="UniPathway" id="UPA00659"/>
<dbReference type="Pfam" id="PF02737">
    <property type="entry name" value="3HCDH_N"/>
    <property type="match status" value="1"/>
</dbReference>
<dbReference type="GO" id="GO:0006635">
    <property type="term" value="P:fatty acid beta-oxidation"/>
    <property type="evidence" value="ECO:0007669"/>
    <property type="project" value="UniProtKB-UniPathway"/>
</dbReference>
<organism evidence="16 17">
    <name type="scientific">Wenxinia saemankumensis</name>
    <dbReference type="NCBI Taxonomy" id="1447782"/>
    <lineage>
        <taxon>Bacteria</taxon>
        <taxon>Pseudomonadati</taxon>
        <taxon>Pseudomonadota</taxon>
        <taxon>Alphaproteobacteria</taxon>
        <taxon>Rhodobacterales</taxon>
        <taxon>Roseobacteraceae</taxon>
        <taxon>Wenxinia</taxon>
    </lineage>
</organism>
<keyword evidence="11" id="KW-0511">Multifunctional enzyme</keyword>
<dbReference type="InterPro" id="IPR036291">
    <property type="entry name" value="NAD(P)-bd_dom_sf"/>
</dbReference>
<dbReference type="Pfam" id="PF00725">
    <property type="entry name" value="3HCDH"/>
    <property type="match status" value="1"/>
</dbReference>
<dbReference type="PROSITE" id="PS00067">
    <property type="entry name" value="3HCDH"/>
    <property type="match status" value="1"/>
</dbReference>
<dbReference type="CDD" id="cd06558">
    <property type="entry name" value="crotonase-like"/>
    <property type="match status" value="1"/>
</dbReference>
<dbReference type="InterPro" id="IPR050136">
    <property type="entry name" value="FA_oxidation_alpha_subunit"/>
</dbReference>
<keyword evidence="10" id="KW-0456">Lyase</keyword>
<dbReference type="InterPro" id="IPR029045">
    <property type="entry name" value="ClpP/crotonase-like_dom_sf"/>
</dbReference>
<evidence type="ECO:0000256" key="1">
    <source>
        <dbReference type="ARBA" id="ARBA00005005"/>
    </source>
</evidence>
<feature type="region of interest" description="Disordered" evidence="13">
    <location>
        <begin position="574"/>
        <end position="609"/>
    </location>
</feature>
<dbReference type="EC" id="4.2.1.17" evidence="4"/>
<dbReference type="Gene3D" id="3.90.226.10">
    <property type="entry name" value="2-enoyl-CoA Hydratase, Chain A, domain 1"/>
    <property type="match status" value="1"/>
</dbReference>